<evidence type="ECO:0000259" key="1">
    <source>
        <dbReference type="Pfam" id="PF01261"/>
    </source>
</evidence>
<gene>
    <name evidence="2" type="ORF">FD35_GL000834</name>
</gene>
<dbReference type="eggNOG" id="COG1082">
    <property type="taxonomic scope" value="Bacteria"/>
</dbReference>
<dbReference type="Pfam" id="PF01261">
    <property type="entry name" value="AP_endonuc_2"/>
    <property type="match status" value="1"/>
</dbReference>
<name>A0A0R1RJL5_9LACO</name>
<feature type="domain" description="Xylose isomerase-like TIM barrel" evidence="1">
    <location>
        <begin position="165"/>
        <end position="248"/>
    </location>
</feature>
<dbReference type="Gene3D" id="3.20.20.150">
    <property type="entry name" value="Divalent-metal-dependent TIM barrel enzymes"/>
    <property type="match status" value="1"/>
</dbReference>
<dbReference type="GO" id="GO:0004519">
    <property type="term" value="F:endonuclease activity"/>
    <property type="evidence" value="ECO:0007669"/>
    <property type="project" value="UniProtKB-KW"/>
</dbReference>
<proteinExistence type="predicted"/>
<dbReference type="InterPro" id="IPR013022">
    <property type="entry name" value="Xyl_isomerase-like_TIM-brl"/>
</dbReference>
<keyword evidence="2" id="KW-0378">Hydrolase</keyword>
<dbReference type="STRING" id="1114972.FD35_GL000834"/>
<dbReference type="RefSeq" id="WP_017261571.1">
    <property type="nucleotide sequence ID" value="NZ_AUAW01000017.1"/>
</dbReference>
<dbReference type="PATRIC" id="fig|1114972.6.peg.840"/>
<dbReference type="AlphaFoldDB" id="A0A0R1RJL5"/>
<evidence type="ECO:0000313" key="2">
    <source>
        <dbReference type="EMBL" id="KRL53867.1"/>
    </source>
</evidence>
<sequence>MKVLLGLKGSTDPAQYRNRIQYHPDVFEFYLDQHDLTPEGRAHLQDAIDEAKAVTSRIVMHQPMRYGKWFNEMVTPKKEMPDLYHFLRYSSDTLLDLAVKNDIQLLLHGSYSRQTQHFIDLYPNFETAQHVVFERLDEYAKQGGNHIMFENSISPLFFYGDPHMDQVIFDRNYRLAFDTSHCFIKNHGSNDVLAASLAKLGDHVVHYHLVDSMGLTHDSLTLGLGRIDWARVLPLLNPKASSIFEINLADPTKATEMLKSYDYLKQVAANLD</sequence>
<keyword evidence="2" id="KW-0255">Endonuclease</keyword>
<accession>A0A0R1RJL5</accession>
<dbReference type="Proteomes" id="UP000051999">
    <property type="component" value="Unassembled WGS sequence"/>
</dbReference>
<keyword evidence="3" id="KW-1185">Reference proteome</keyword>
<dbReference type="InterPro" id="IPR036237">
    <property type="entry name" value="Xyl_isomerase-like_sf"/>
</dbReference>
<dbReference type="EMBL" id="AZFF01000014">
    <property type="protein sequence ID" value="KRL53867.1"/>
    <property type="molecule type" value="Genomic_DNA"/>
</dbReference>
<reference evidence="2 3" key="1">
    <citation type="journal article" date="2015" name="Genome Announc.">
        <title>Expanding the biotechnology potential of lactobacilli through comparative genomics of 213 strains and associated genera.</title>
        <authorList>
            <person name="Sun Z."/>
            <person name="Harris H.M."/>
            <person name="McCann A."/>
            <person name="Guo C."/>
            <person name="Argimon S."/>
            <person name="Zhang W."/>
            <person name="Yang X."/>
            <person name="Jeffery I.B."/>
            <person name="Cooney J.C."/>
            <person name="Kagawa T.F."/>
            <person name="Liu W."/>
            <person name="Song Y."/>
            <person name="Salvetti E."/>
            <person name="Wrobel A."/>
            <person name="Rasinkangas P."/>
            <person name="Parkhill J."/>
            <person name="Rea M.C."/>
            <person name="O'Sullivan O."/>
            <person name="Ritari J."/>
            <person name="Douillard F.P."/>
            <person name="Paul Ross R."/>
            <person name="Yang R."/>
            <person name="Briner A.E."/>
            <person name="Felis G.E."/>
            <person name="de Vos W.M."/>
            <person name="Barrangou R."/>
            <person name="Klaenhammer T.R."/>
            <person name="Caufield P.W."/>
            <person name="Cui Y."/>
            <person name="Zhang H."/>
            <person name="O'Toole P.W."/>
        </authorList>
    </citation>
    <scope>NUCLEOTIDE SEQUENCE [LARGE SCALE GENOMIC DNA]</scope>
    <source>
        <strain evidence="2 3">DSM 15814</strain>
    </source>
</reference>
<dbReference type="SUPFAM" id="SSF51658">
    <property type="entry name" value="Xylose isomerase-like"/>
    <property type="match status" value="1"/>
</dbReference>
<keyword evidence="2" id="KW-0540">Nuclease</keyword>
<organism evidence="2 3">
    <name type="scientific">Furfurilactobacillus rossiae DSM 15814</name>
    <dbReference type="NCBI Taxonomy" id="1114972"/>
    <lineage>
        <taxon>Bacteria</taxon>
        <taxon>Bacillati</taxon>
        <taxon>Bacillota</taxon>
        <taxon>Bacilli</taxon>
        <taxon>Lactobacillales</taxon>
        <taxon>Lactobacillaceae</taxon>
        <taxon>Furfurilactobacillus</taxon>
    </lineage>
</organism>
<dbReference type="OrthoDB" id="2799545at2"/>
<comment type="caution">
    <text evidence="2">The sequence shown here is derived from an EMBL/GenBank/DDBJ whole genome shotgun (WGS) entry which is preliminary data.</text>
</comment>
<evidence type="ECO:0000313" key="3">
    <source>
        <dbReference type="Proteomes" id="UP000051999"/>
    </source>
</evidence>
<protein>
    <submittedName>
        <fullName evidence="2">AP endonuclease, family 2</fullName>
    </submittedName>
</protein>